<evidence type="ECO:0000313" key="7">
    <source>
        <dbReference type="EMBL" id="KAA9133418.1"/>
    </source>
</evidence>
<dbReference type="Gene3D" id="2.60.450.10">
    <property type="entry name" value="Lipopolysaccharide (LPS) transport protein A like domain"/>
    <property type="match status" value="1"/>
</dbReference>
<dbReference type="InterPro" id="IPR010664">
    <property type="entry name" value="LipoPS_assembly_LptC-rel"/>
</dbReference>
<protein>
    <submittedName>
        <fullName evidence="7">LPS export ABC transporter periplasmic protein LptC</fullName>
    </submittedName>
</protein>
<reference evidence="7 8" key="1">
    <citation type="submission" date="2019-09" db="EMBL/GenBank/DDBJ databases">
        <title>Wenzhouxiangella sp. Genome sequencing and assembly.</title>
        <authorList>
            <person name="Zhang R."/>
        </authorList>
    </citation>
    <scope>NUCLEOTIDE SEQUENCE [LARGE SCALE GENOMIC DNA]</scope>
    <source>
        <strain evidence="7 8">W260</strain>
    </source>
</reference>
<keyword evidence="8" id="KW-1185">Reference proteome</keyword>
<name>A0A5N0TG09_9GAMM</name>
<proteinExistence type="predicted"/>
<evidence type="ECO:0000256" key="5">
    <source>
        <dbReference type="ARBA" id="ARBA00023136"/>
    </source>
</evidence>
<dbReference type="EMBL" id="VYXP01000002">
    <property type="protein sequence ID" value="KAA9133418.1"/>
    <property type="molecule type" value="Genomic_DNA"/>
</dbReference>
<evidence type="ECO:0000256" key="2">
    <source>
        <dbReference type="ARBA" id="ARBA00022519"/>
    </source>
</evidence>
<evidence type="ECO:0000256" key="4">
    <source>
        <dbReference type="ARBA" id="ARBA00022989"/>
    </source>
</evidence>
<dbReference type="NCBIfam" id="TIGR04409">
    <property type="entry name" value="LptC_YrbK"/>
    <property type="match status" value="1"/>
</dbReference>
<dbReference type="Proteomes" id="UP000325372">
    <property type="component" value="Unassembled WGS sequence"/>
</dbReference>
<comment type="caution">
    <text evidence="7">The sequence shown here is derived from an EMBL/GenBank/DDBJ whole genome shotgun (WGS) entry which is preliminary data.</text>
</comment>
<evidence type="ECO:0000256" key="3">
    <source>
        <dbReference type="ARBA" id="ARBA00022692"/>
    </source>
</evidence>
<keyword evidence="5" id="KW-0472">Membrane</keyword>
<keyword evidence="1" id="KW-1003">Cell membrane</keyword>
<gene>
    <name evidence="7" type="primary">lptC</name>
    <name evidence="7" type="ORF">F3N42_03455</name>
</gene>
<dbReference type="AlphaFoldDB" id="A0A5N0TG09"/>
<dbReference type="Pfam" id="PF06835">
    <property type="entry name" value="LptC"/>
    <property type="match status" value="1"/>
</dbReference>
<dbReference type="InterPro" id="IPR026265">
    <property type="entry name" value="LptC"/>
</dbReference>
<dbReference type="GO" id="GO:0030288">
    <property type="term" value="C:outer membrane-bounded periplasmic space"/>
    <property type="evidence" value="ECO:0007669"/>
    <property type="project" value="TreeGrafter"/>
</dbReference>
<accession>A0A5N0TG09</accession>
<dbReference type="GO" id="GO:0015221">
    <property type="term" value="F:lipopolysaccharide transmembrane transporter activity"/>
    <property type="evidence" value="ECO:0007669"/>
    <property type="project" value="InterPro"/>
</dbReference>
<evidence type="ECO:0000256" key="6">
    <source>
        <dbReference type="SAM" id="SignalP"/>
    </source>
</evidence>
<dbReference type="GO" id="GO:0017089">
    <property type="term" value="F:glycolipid transfer activity"/>
    <property type="evidence" value="ECO:0007669"/>
    <property type="project" value="TreeGrafter"/>
</dbReference>
<organism evidence="7 8">
    <name type="scientific">Marinihelvus fidelis</name>
    <dbReference type="NCBI Taxonomy" id="2613842"/>
    <lineage>
        <taxon>Bacteria</taxon>
        <taxon>Pseudomonadati</taxon>
        <taxon>Pseudomonadota</taxon>
        <taxon>Gammaproteobacteria</taxon>
        <taxon>Chromatiales</taxon>
        <taxon>Wenzhouxiangellaceae</taxon>
        <taxon>Marinihelvus</taxon>
    </lineage>
</organism>
<sequence length="189" mass="20886">MMSPRTRRGIILLGGLCLLSFWASRQDTDGEGGPIKGLDTRLDYALGNFRMLAYDEQGTPVVTLWAPRLANDAATGIGELDSPRAELHHEGFRWNIDAQHATISSDREIIQFSGNVRMVRESGEPSDHLEIESSEVMLEVTPRLASSDQWVDVADPAGKMRALGFSVDMLTNHYHLESGITGTYEIQAN</sequence>
<feature type="signal peptide" evidence="6">
    <location>
        <begin position="1"/>
        <end position="25"/>
    </location>
</feature>
<feature type="chain" id="PRO_5024397972" evidence="6">
    <location>
        <begin position="26"/>
        <end position="189"/>
    </location>
</feature>
<dbReference type="PANTHER" id="PTHR37481:SF1">
    <property type="entry name" value="LIPOPOLYSACCHARIDE EXPORT SYSTEM PROTEIN LPTC"/>
    <property type="match status" value="1"/>
</dbReference>
<keyword evidence="4" id="KW-1133">Transmembrane helix</keyword>
<dbReference type="PANTHER" id="PTHR37481">
    <property type="entry name" value="LIPOPOLYSACCHARIDE EXPORT SYSTEM PROTEIN LPTC"/>
    <property type="match status" value="1"/>
</dbReference>
<keyword evidence="6" id="KW-0732">Signal</keyword>
<keyword evidence="3" id="KW-0812">Transmembrane</keyword>
<evidence type="ECO:0000313" key="8">
    <source>
        <dbReference type="Proteomes" id="UP000325372"/>
    </source>
</evidence>
<dbReference type="GO" id="GO:0005886">
    <property type="term" value="C:plasma membrane"/>
    <property type="evidence" value="ECO:0007669"/>
    <property type="project" value="InterPro"/>
</dbReference>
<dbReference type="InterPro" id="IPR052363">
    <property type="entry name" value="LPS_export_LptC"/>
</dbReference>
<evidence type="ECO:0000256" key="1">
    <source>
        <dbReference type="ARBA" id="ARBA00022475"/>
    </source>
</evidence>
<keyword evidence="2" id="KW-0997">Cell inner membrane</keyword>